<feature type="compositionally biased region" description="Polar residues" evidence="1">
    <location>
        <begin position="752"/>
        <end position="761"/>
    </location>
</feature>
<feature type="compositionally biased region" description="Polar residues" evidence="1">
    <location>
        <begin position="776"/>
        <end position="792"/>
    </location>
</feature>
<dbReference type="GO" id="GO:0001578">
    <property type="term" value="P:microtubule bundle formation"/>
    <property type="evidence" value="ECO:0007669"/>
    <property type="project" value="TreeGrafter"/>
</dbReference>
<evidence type="ECO:0000256" key="1">
    <source>
        <dbReference type="SAM" id="MobiDB-lite"/>
    </source>
</evidence>
<feature type="compositionally biased region" description="Acidic residues" evidence="1">
    <location>
        <begin position="23"/>
        <end position="47"/>
    </location>
</feature>
<feature type="compositionally biased region" description="Polar residues" evidence="1">
    <location>
        <begin position="703"/>
        <end position="713"/>
    </location>
</feature>
<comment type="caution">
    <text evidence="3">The sequence shown here is derived from an EMBL/GenBank/DDBJ whole genome shotgun (WGS) entry which is preliminary data.</text>
</comment>
<feature type="compositionally biased region" description="Basic and acidic residues" evidence="1">
    <location>
        <begin position="762"/>
        <end position="771"/>
    </location>
</feature>
<evidence type="ECO:0000259" key="2">
    <source>
        <dbReference type="Pfam" id="PF15246"/>
    </source>
</evidence>
<gene>
    <name evidence="3" type="ORF">AALO_G00141180</name>
</gene>
<feature type="compositionally biased region" description="Polar residues" evidence="1">
    <location>
        <begin position="172"/>
        <end position="181"/>
    </location>
</feature>
<reference evidence="3" key="1">
    <citation type="submission" date="2020-10" db="EMBL/GenBank/DDBJ databases">
        <title>Chromosome-scale genome assembly of the Allis shad, Alosa alosa.</title>
        <authorList>
            <person name="Margot Z."/>
            <person name="Christophe K."/>
            <person name="Cabau C."/>
            <person name="Louis A."/>
            <person name="Berthelot C."/>
            <person name="Parey E."/>
            <person name="Roest Crollius H."/>
            <person name="Montfort J."/>
            <person name="Robinson-Rechavi M."/>
            <person name="Bucao C."/>
            <person name="Bouchez O."/>
            <person name="Gislard M."/>
            <person name="Lluch J."/>
            <person name="Milhes M."/>
            <person name="Lampietro C."/>
            <person name="Lopez Roques C."/>
            <person name="Donnadieu C."/>
            <person name="Braasch I."/>
            <person name="Desvignes T."/>
            <person name="Postlethwait J."/>
            <person name="Bobe J."/>
            <person name="Guiguen Y."/>
        </authorList>
    </citation>
    <scope>NUCLEOTIDE SEQUENCE</scope>
    <source>
        <strain evidence="3">M-15738</strain>
        <tissue evidence="3">Blood</tissue>
    </source>
</reference>
<dbReference type="PANTHER" id="PTHR21740:SF3">
    <property type="entry name" value="NCK-ASSOCIATED PROTEIN 5-LIKE"/>
    <property type="match status" value="1"/>
</dbReference>
<sequence>MHRGEPASKVVMSEEAEIRECNEAFESEEGDVDPFLEEEEGEEEEETESSRELMERLRELEAENSALALANESQREAYERCLDEVANHVVQALLNQKDLREECIKLKMRVFDLERQNRTLTELFTQKLHTNPNPLQQLPSVTLAEHNLDATVTSTEKMVASHCQGEAKNTGDRTQNGTPSQARGPATSMDALSPFFKKKAHILEVLRKLEESDPLKFHPSSCLGSYHDMGQTLFPGDFPGTSISRAPHCRHSSSDSDIHEYASGEGVLQDDRGRGHGGCPSCRLLTQKSSLDSLLKATPGHSGSFAAAAAITLPVREEGVGGQMWVDSHQQGAVAGAPDPHVGILSLESTSHPYTHSTRTDCRAASGSESEASDRSQEPLDKARSLLHHKDKAVEKLSLRKSLSRGSDSVLQGEDGKHAETPQSQSPDQSHADPECCYLVVDSDATVMDEECEDGEKVCNGVYFSSNETSVSKKVAVDSYSPAPVPEKNGSASSQPQQQSSGKSKFALSPTSPPSCLSEAKPSPIASPSRLLKFLKIPAIGERPQTAQALRLSPQLTRSSKIPCRNNNYEVYHSPVMPRKATTTEREKVSSSTSSPKTDTYPGTHSAPTSPPKPDDNLCSPVPVKEVSYSSHSAPKPNRTSKGAPIPSSQSQRNSQKVPHYENVSELAASNGLPQFIPYSEVDRGTPEKQQRNTCDDKLLSPPSKTSDSSPATGDSPSDSSDEEETDTESPVWHKPHQHFSLPSSSSSASSKAQRVSTYSSMKDRPQERIAPEVVQPQTVEAVQSAQPTTGSRKGDQPPSLPKRTVSAKPPNETSHHPFKERLAALGKLKSNEDLHQPLDKKEAQCIGVRTPASSAPGNNERSKTAERQGDRSVVEHRHTKYTDSLDGKPYPKTSLAGYTKYPSTCHEVSPKSAVATGSASKGELETFSPRVYVAKSEGPKIKMGMSSSTDPPVVMRSYGKCQVPTNHHSKTSPSPQNSPTKVPSKSPSKAGQASSYPRGMKPAHDDRGQAQKHPARPEDKSKLTASKKKFVHAESFPPPPPPRPPVETSASTQSLEEKKPLVASGPQSAIEQKVMRGIEENMLKLQEQDRTQAVETKQKTSNGIASWFGLKKSKLPALSRKPEMSKLRLNMSSSSSSSASSAANSKAGPRKVVESLNISKLMEKAEDLRKALEEERAYVNGVGVGMPLDRTGRGHSCEVVMDPAQGQLALMYRGVTADNFMQQLLNRVDDKGAPSFGMAHRRLSFDSKRSQPTFLHQRNGMSHTKSRDEMDKGPDMVGRDEVISDENLAESMSSQHFTGSGASMRTLDSGIGTFPLPDYASSAAGKSIPKTKPHGEQGFSASQGKHGPLMKVPRKARTLERELSSLEEVNPSALYGGGLEGKGPSMHLSSTIHEDIDAYGAHMQPPPSKNWTFPNLKGSAGPADVYIGVQGDLEPSGQGTPSRRKQAVPQGPREVDPSSLPLAPQMGLSRRGKSRIPGGPEVSKEGGLELVKERPDDILSPSRPQALETPESLSDSLYDSLSSCGSQG</sequence>
<feature type="region of interest" description="Disordered" evidence="1">
    <location>
        <begin position="1120"/>
        <end position="1151"/>
    </location>
</feature>
<feature type="compositionally biased region" description="Basic and acidic residues" evidence="1">
    <location>
        <begin position="1483"/>
        <end position="1498"/>
    </location>
</feature>
<dbReference type="InterPro" id="IPR032769">
    <property type="entry name" value="NCKAP5_C"/>
</dbReference>
<feature type="compositionally biased region" description="Basic and acidic residues" evidence="1">
    <location>
        <begin position="861"/>
        <end position="887"/>
    </location>
</feature>
<feature type="compositionally biased region" description="Polar residues" evidence="1">
    <location>
        <begin position="590"/>
        <end position="608"/>
    </location>
</feature>
<feature type="compositionally biased region" description="Low complexity" evidence="1">
    <location>
        <begin position="490"/>
        <end position="505"/>
    </location>
</feature>
<name>A0AAV6GMY3_9TELE</name>
<feature type="region of interest" description="Disordered" evidence="1">
    <location>
        <begin position="559"/>
        <end position="1072"/>
    </location>
</feature>
<feature type="compositionally biased region" description="Pro residues" evidence="1">
    <location>
        <begin position="1037"/>
        <end position="1046"/>
    </location>
</feature>
<feature type="compositionally biased region" description="Basic and acidic residues" evidence="1">
    <location>
        <begin position="830"/>
        <end position="844"/>
    </location>
</feature>
<dbReference type="Proteomes" id="UP000823561">
    <property type="component" value="Chromosome 10"/>
</dbReference>
<evidence type="ECO:0000313" key="4">
    <source>
        <dbReference type="Proteomes" id="UP000823561"/>
    </source>
</evidence>
<protein>
    <recommendedName>
        <fullName evidence="2">Nck-associated protein 5 C-terminal domain-containing protein</fullName>
    </recommendedName>
</protein>
<feature type="compositionally biased region" description="Basic and acidic residues" evidence="1">
    <location>
        <begin position="372"/>
        <end position="384"/>
    </location>
</feature>
<feature type="region of interest" description="Disordered" evidence="1">
    <location>
        <begin position="480"/>
        <end position="524"/>
    </location>
</feature>
<feature type="domain" description="Nck-associated protein 5 C-terminal" evidence="2">
    <location>
        <begin position="1068"/>
        <end position="1366"/>
    </location>
</feature>
<feature type="region of interest" description="Disordered" evidence="1">
    <location>
        <begin position="1257"/>
        <end position="1276"/>
    </location>
</feature>
<feature type="region of interest" description="Disordered" evidence="1">
    <location>
        <begin position="162"/>
        <end position="187"/>
    </location>
</feature>
<dbReference type="PANTHER" id="PTHR21740">
    <property type="entry name" value="NCK-ASSOCIATED PROTEIN 5"/>
    <property type="match status" value="1"/>
</dbReference>
<feature type="compositionally biased region" description="Basic and acidic residues" evidence="1">
    <location>
        <begin position="1266"/>
        <end position="1276"/>
    </location>
</feature>
<dbReference type="InterPro" id="IPR026163">
    <property type="entry name" value="Nckap5l"/>
</dbReference>
<organism evidence="3 4">
    <name type="scientific">Alosa alosa</name>
    <name type="common">allis shad</name>
    <dbReference type="NCBI Taxonomy" id="278164"/>
    <lineage>
        <taxon>Eukaryota</taxon>
        <taxon>Metazoa</taxon>
        <taxon>Chordata</taxon>
        <taxon>Craniata</taxon>
        <taxon>Vertebrata</taxon>
        <taxon>Euteleostomi</taxon>
        <taxon>Actinopterygii</taxon>
        <taxon>Neopterygii</taxon>
        <taxon>Teleostei</taxon>
        <taxon>Clupei</taxon>
        <taxon>Clupeiformes</taxon>
        <taxon>Clupeoidei</taxon>
        <taxon>Clupeidae</taxon>
        <taxon>Alosa</taxon>
    </lineage>
</organism>
<feature type="region of interest" description="Disordered" evidence="1">
    <location>
        <begin position="1323"/>
        <end position="1350"/>
    </location>
</feature>
<feature type="compositionally biased region" description="Basic and acidic residues" evidence="1">
    <location>
        <begin position="814"/>
        <end position="823"/>
    </location>
</feature>
<dbReference type="EMBL" id="JADWDJ010000010">
    <property type="protein sequence ID" value="KAG5274881.1"/>
    <property type="molecule type" value="Genomic_DNA"/>
</dbReference>
<evidence type="ECO:0000313" key="3">
    <source>
        <dbReference type="EMBL" id="KAG5274881.1"/>
    </source>
</evidence>
<feature type="compositionally biased region" description="Basic and acidic residues" evidence="1">
    <location>
        <begin position="1003"/>
        <end position="1023"/>
    </location>
</feature>
<dbReference type="GO" id="GO:0035371">
    <property type="term" value="C:microtubule plus-end"/>
    <property type="evidence" value="ECO:0007669"/>
    <property type="project" value="TreeGrafter"/>
</dbReference>
<feature type="compositionally biased region" description="Low complexity" evidence="1">
    <location>
        <begin position="1513"/>
        <end position="1529"/>
    </location>
</feature>
<feature type="compositionally biased region" description="Low complexity" evidence="1">
    <location>
        <begin position="979"/>
        <end position="990"/>
    </location>
</feature>
<feature type="region of interest" description="Disordered" evidence="1">
    <location>
        <begin position="333"/>
        <end position="435"/>
    </location>
</feature>
<dbReference type="GO" id="GO:0007019">
    <property type="term" value="P:microtubule depolymerization"/>
    <property type="evidence" value="ECO:0007669"/>
    <property type="project" value="TreeGrafter"/>
</dbReference>
<accession>A0AAV6GMY3</accession>
<feature type="region of interest" description="Disordered" evidence="1">
    <location>
        <begin position="1425"/>
        <end position="1529"/>
    </location>
</feature>
<feature type="region of interest" description="Disordered" evidence="1">
    <location>
        <begin position="22"/>
        <end position="51"/>
    </location>
</feature>
<feature type="compositionally biased region" description="Polar residues" evidence="1">
    <location>
        <begin position="964"/>
        <end position="978"/>
    </location>
</feature>
<keyword evidence="4" id="KW-1185">Reference proteome</keyword>
<feature type="compositionally biased region" description="Low complexity" evidence="1">
    <location>
        <begin position="1133"/>
        <end position="1146"/>
    </location>
</feature>
<proteinExistence type="predicted"/>
<feature type="compositionally biased region" description="Polar residues" evidence="1">
    <location>
        <begin position="559"/>
        <end position="569"/>
    </location>
</feature>
<dbReference type="Pfam" id="PF15246">
    <property type="entry name" value="NCKAP5"/>
    <property type="match status" value="1"/>
</dbReference>
<feature type="compositionally biased region" description="Polar residues" evidence="1">
    <location>
        <begin position="628"/>
        <end position="657"/>
    </location>
</feature>
<feature type="compositionally biased region" description="Polar residues" evidence="1">
    <location>
        <begin position="347"/>
        <end position="357"/>
    </location>
</feature>
<feature type="compositionally biased region" description="Low complexity" evidence="1">
    <location>
        <begin position="741"/>
        <end position="751"/>
    </location>
</feature>
<feature type="compositionally biased region" description="Basic and acidic residues" evidence="1">
    <location>
        <begin position="681"/>
        <end position="699"/>
    </location>
</feature>